<dbReference type="InterPro" id="IPR001387">
    <property type="entry name" value="Cro/C1-type_HTH"/>
</dbReference>
<keyword evidence="3" id="KW-1185">Reference proteome</keyword>
<sequence>MKNEMIAKVLKKYRKNNKLTVNEVAELLNERSLTVATKTIYGWESGQAQPDADTLLVLCEIYNIDDILGTFGYSDKKQFHITNHERELIEKYRQHPELQDAVDKLLS</sequence>
<dbReference type="RefSeq" id="WP_021951955.1">
    <property type="nucleotide sequence ID" value="NZ_JACOOZ010000008.1"/>
</dbReference>
<dbReference type="InterPro" id="IPR010982">
    <property type="entry name" value="Lambda_DNA-bd_dom_sf"/>
</dbReference>
<dbReference type="Pfam" id="PF01381">
    <property type="entry name" value="HTH_3"/>
    <property type="match status" value="1"/>
</dbReference>
<evidence type="ECO:0000313" key="2">
    <source>
        <dbReference type="EMBL" id="MBC5668476.1"/>
    </source>
</evidence>
<proteinExistence type="predicted"/>
<evidence type="ECO:0000313" key="3">
    <source>
        <dbReference type="Proteomes" id="UP000597877"/>
    </source>
</evidence>
<dbReference type="PROSITE" id="PS50943">
    <property type="entry name" value="HTH_CROC1"/>
    <property type="match status" value="1"/>
</dbReference>
<reference evidence="2 3" key="1">
    <citation type="submission" date="2020-08" db="EMBL/GenBank/DDBJ databases">
        <title>Genome public.</title>
        <authorList>
            <person name="Liu C."/>
            <person name="Sun Q."/>
        </authorList>
    </citation>
    <scope>NUCLEOTIDE SEQUENCE [LARGE SCALE GENOMIC DNA]</scope>
    <source>
        <strain evidence="2 3">BX4</strain>
    </source>
</reference>
<dbReference type="CDD" id="cd00093">
    <property type="entry name" value="HTH_XRE"/>
    <property type="match status" value="1"/>
</dbReference>
<dbReference type="SMART" id="SM00530">
    <property type="entry name" value="HTH_XRE"/>
    <property type="match status" value="1"/>
</dbReference>
<dbReference type="Proteomes" id="UP000597877">
    <property type="component" value="Unassembled WGS sequence"/>
</dbReference>
<comment type="caution">
    <text evidence="2">The sequence shown here is derived from an EMBL/GenBank/DDBJ whole genome shotgun (WGS) entry which is preliminary data.</text>
</comment>
<name>A0ABR7F4D8_9FIRM</name>
<protein>
    <submittedName>
        <fullName evidence="2">Helix-turn-helix transcriptional regulator</fullName>
    </submittedName>
</protein>
<evidence type="ECO:0000259" key="1">
    <source>
        <dbReference type="PROSITE" id="PS50943"/>
    </source>
</evidence>
<accession>A0ABR7F4D8</accession>
<dbReference type="SUPFAM" id="SSF47413">
    <property type="entry name" value="lambda repressor-like DNA-binding domains"/>
    <property type="match status" value="1"/>
</dbReference>
<feature type="domain" description="HTH cro/C1-type" evidence="1">
    <location>
        <begin position="10"/>
        <end position="67"/>
    </location>
</feature>
<gene>
    <name evidence="2" type="ORF">H8S00_10885</name>
</gene>
<organism evidence="2 3">
    <name type="scientific">Eubacterium segne</name>
    <dbReference type="NCBI Taxonomy" id="2763045"/>
    <lineage>
        <taxon>Bacteria</taxon>
        <taxon>Bacillati</taxon>
        <taxon>Bacillota</taxon>
        <taxon>Clostridia</taxon>
        <taxon>Eubacteriales</taxon>
        <taxon>Eubacteriaceae</taxon>
        <taxon>Eubacterium</taxon>
    </lineage>
</organism>
<dbReference type="Gene3D" id="1.10.260.40">
    <property type="entry name" value="lambda repressor-like DNA-binding domains"/>
    <property type="match status" value="1"/>
</dbReference>
<dbReference type="EMBL" id="JACOOZ010000008">
    <property type="protein sequence ID" value="MBC5668476.1"/>
    <property type="molecule type" value="Genomic_DNA"/>
</dbReference>